<dbReference type="HOGENOM" id="CLU_859090_0_0_1"/>
<sequence>MNSTYYGRMSITSYRQNDIDFDKYKKNIEAEIPKSWLGFKYLTQLEQRKEQVISKIEKYISKLKSANGDLILQCEFTFNQNLDLLIKSSDIRRDFIDQLPPNVNPGVKINQPDLLTALTQIKTFLYKECAACKDELYKNQKCNGDIWNQAGWILQNNNEKEGENYQKLVEKYRKSMVNALTNPKVDQEQYIEFQSYLIHYYQYFDQYNVNQRSQICEQFLQYLNLLENKEELSQKYNTNFKNNSLMIQPNKTFVVNLPAPPQFQISIPKFLWGEIQKYGLQGYIIYRMIENQELNLNYQVIDKIFLSKVREQQQRYPGNVGRKK</sequence>
<proteinExistence type="predicted"/>
<dbReference type="EMBL" id="CT868030">
    <property type="protein sequence ID" value="CAK64343.1"/>
    <property type="molecule type" value="Genomic_DNA"/>
</dbReference>
<dbReference type="GeneID" id="5017525"/>
<reference evidence="1 2" key="1">
    <citation type="journal article" date="2006" name="Nature">
        <title>Global trends of whole-genome duplications revealed by the ciliate Paramecium tetraurelia.</title>
        <authorList>
            <consortium name="Genoscope"/>
            <person name="Aury J.-M."/>
            <person name="Jaillon O."/>
            <person name="Duret L."/>
            <person name="Noel B."/>
            <person name="Jubin C."/>
            <person name="Porcel B.M."/>
            <person name="Segurens B."/>
            <person name="Daubin V."/>
            <person name="Anthouard V."/>
            <person name="Aiach N."/>
            <person name="Arnaiz O."/>
            <person name="Billaut A."/>
            <person name="Beisson J."/>
            <person name="Blanc I."/>
            <person name="Bouhouche K."/>
            <person name="Camara F."/>
            <person name="Duharcourt S."/>
            <person name="Guigo R."/>
            <person name="Gogendeau D."/>
            <person name="Katinka M."/>
            <person name="Keller A.-M."/>
            <person name="Kissmehl R."/>
            <person name="Klotz C."/>
            <person name="Koll F."/>
            <person name="Le Moue A."/>
            <person name="Lepere C."/>
            <person name="Malinsky S."/>
            <person name="Nowacki M."/>
            <person name="Nowak J.K."/>
            <person name="Plattner H."/>
            <person name="Poulain J."/>
            <person name="Ruiz F."/>
            <person name="Serrano V."/>
            <person name="Zagulski M."/>
            <person name="Dessen P."/>
            <person name="Betermier M."/>
            <person name="Weissenbach J."/>
            <person name="Scarpelli C."/>
            <person name="Schachter V."/>
            <person name="Sperling L."/>
            <person name="Meyer E."/>
            <person name="Cohen J."/>
            <person name="Wincker P."/>
        </authorList>
    </citation>
    <scope>NUCLEOTIDE SEQUENCE [LARGE SCALE GENOMIC DNA]</scope>
    <source>
        <strain evidence="1 2">Stock d4-2</strain>
    </source>
</reference>
<accession>A0C0M6</accession>
<dbReference type="AlphaFoldDB" id="A0C0M6"/>
<dbReference type="OrthoDB" id="307004at2759"/>
<dbReference type="KEGG" id="ptm:GSPATT00006196001"/>
<dbReference type="InParanoid" id="A0C0M6"/>
<gene>
    <name evidence="1" type="ORF">GSPATT00006196001</name>
</gene>
<evidence type="ECO:0000313" key="2">
    <source>
        <dbReference type="Proteomes" id="UP000000600"/>
    </source>
</evidence>
<dbReference type="Proteomes" id="UP000000600">
    <property type="component" value="Unassembled WGS sequence"/>
</dbReference>
<evidence type="ECO:0000313" key="1">
    <source>
        <dbReference type="EMBL" id="CAK64343.1"/>
    </source>
</evidence>
<dbReference type="OMA" id="SIPKFLW"/>
<keyword evidence="2" id="KW-1185">Reference proteome</keyword>
<name>A0C0M6_PARTE</name>
<organism evidence="1 2">
    <name type="scientific">Paramecium tetraurelia</name>
    <dbReference type="NCBI Taxonomy" id="5888"/>
    <lineage>
        <taxon>Eukaryota</taxon>
        <taxon>Sar</taxon>
        <taxon>Alveolata</taxon>
        <taxon>Ciliophora</taxon>
        <taxon>Intramacronucleata</taxon>
        <taxon>Oligohymenophorea</taxon>
        <taxon>Peniculida</taxon>
        <taxon>Parameciidae</taxon>
        <taxon>Paramecium</taxon>
    </lineage>
</organism>
<protein>
    <submittedName>
        <fullName evidence="1">Uncharacterized protein</fullName>
    </submittedName>
</protein>
<dbReference type="RefSeq" id="XP_001431741.1">
    <property type="nucleotide sequence ID" value="XM_001431704.1"/>
</dbReference>